<dbReference type="InterPro" id="IPR036654">
    <property type="entry name" value="DNA_pol_III_psi_sf"/>
</dbReference>
<dbReference type="EMBL" id="AMZN01000153">
    <property type="protein sequence ID" value="ELR68063.1"/>
    <property type="molecule type" value="Genomic_DNA"/>
</dbReference>
<dbReference type="STRING" id="1237149.C900_01199"/>
<name>L8JIH6_9BACT</name>
<proteinExistence type="predicted"/>
<evidence type="ECO:0000313" key="2">
    <source>
        <dbReference type="Proteomes" id="UP000011135"/>
    </source>
</evidence>
<protein>
    <submittedName>
        <fullName evidence="1">Uncharacterized protein</fullName>
    </submittedName>
</protein>
<dbReference type="GO" id="GO:0003887">
    <property type="term" value="F:DNA-directed DNA polymerase activity"/>
    <property type="evidence" value="ECO:0007669"/>
    <property type="project" value="InterPro"/>
</dbReference>
<evidence type="ECO:0000313" key="1">
    <source>
        <dbReference type="EMBL" id="ELR68063.1"/>
    </source>
</evidence>
<gene>
    <name evidence="1" type="ORF">C900_01199</name>
</gene>
<dbReference type="Gene3D" id="3.40.50.10220">
    <property type="entry name" value="DNA polymerase III, psi subunit"/>
    <property type="match status" value="1"/>
</dbReference>
<dbReference type="GO" id="GO:0008408">
    <property type="term" value="F:3'-5' exonuclease activity"/>
    <property type="evidence" value="ECO:0007669"/>
    <property type="project" value="InterPro"/>
</dbReference>
<organism evidence="1 2">
    <name type="scientific">Fulvivirga imtechensis AK7</name>
    <dbReference type="NCBI Taxonomy" id="1237149"/>
    <lineage>
        <taxon>Bacteria</taxon>
        <taxon>Pseudomonadati</taxon>
        <taxon>Bacteroidota</taxon>
        <taxon>Cytophagia</taxon>
        <taxon>Cytophagales</taxon>
        <taxon>Fulvivirgaceae</taxon>
        <taxon>Fulvivirga</taxon>
    </lineage>
</organism>
<sequence length="185" mass="21024">MSDKGFLKHFITEPVYIIRGENVTTSLKAKKQPEAATAQEELPIEKTQEQPAKQQEEKIWHYKGSNTKKVLIVVDQPDEEFINAEEEGFLGKILNAVKLDLRDVAIMNLQKNRGATITSLLSFDATKFLFFGITNKDFFEKDCEQYTLLAFDASRQLLNCSSLAAISQDASQKKLLWSALQKMFL</sequence>
<comment type="caution">
    <text evidence="1">The sequence shown here is derived from an EMBL/GenBank/DDBJ whole genome shotgun (WGS) entry which is preliminary data.</text>
</comment>
<dbReference type="AlphaFoldDB" id="L8JIH6"/>
<accession>L8JIH6</accession>
<dbReference type="GO" id="GO:0006260">
    <property type="term" value="P:DNA replication"/>
    <property type="evidence" value="ECO:0007669"/>
    <property type="project" value="InterPro"/>
</dbReference>
<dbReference type="Proteomes" id="UP000011135">
    <property type="component" value="Unassembled WGS sequence"/>
</dbReference>
<keyword evidence="2" id="KW-1185">Reference proteome</keyword>
<reference evidence="1 2" key="1">
    <citation type="submission" date="2012-12" db="EMBL/GenBank/DDBJ databases">
        <title>Genome assembly of Fulvivirga imtechensis AK7.</title>
        <authorList>
            <person name="Nupur N."/>
            <person name="Khatri I."/>
            <person name="Kumar R."/>
            <person name="Subramanian S."/>
            <person name="Pinnaka A."/>
        </authorList>
    </citation>
    <scope>NUCLEOTIDE SEQUENCE [LARGE SCALE GENOMIC DNA]</scope>
    <source>
        <strain evidence="1 2">AK7</strain>
    </source>
</reference>